<dbReference type="InterPro" id="IPR052777">
    <property type="entry name" value="Acetyltransferase_Enz"/>
</dbReference>
<dbReference type="PROSITE" id="PS51186">
    <property type="entry name" value="GNAT"/>
    <property type="match status" value="1"/>
</dbReference>
<evidence type="ECO:0000313" key="3">
    <source>
        <dbReference type="Proteomes" id="UP001197093"/>
    </source>
</evidence>
<protein>
    <recommendedName>
        <fullName evidence="1">N-acetyltransferase domain-containing protein</fullName>
    </recommendedName>
</protein>
<dbReference type="EMBL" id="JAHCVI010000002">
    <property type="protein sequence ID" value="KAG7289248.1"/>
    <property type="molecule type" value="Genomic_DNA"/>
</dbReference>
<dbReference type="Pfam" id="PF00583">
    <property type="entry name" value="Acetyltransf_1"/>
    <property type="match status" value="1"/>
</dbReference>
<name>A0AAD4I1P9_9PEZI</name>
<keyword evidence="3" id="KW-1185">Reference proteome</keyword>
<evidence type="ECO:0000313" key="2">
    <source>
        <dbReference type="EMBL" id="KAG7289248.1"/>
    </source>
</evidence>
<dbReference type="PANTHER" id="PTHR43305">
    <property type="entry name" value="FAMILY N-ACETYLTRANSFERASE, PUTATIVE (AFU_ORTHOLOGUE AFUA_2G01380)-RELATED"/>
    <property type="match status" value="1"/>
</dbReference>
<dbReference type="SUPFAM" id="SSF55729">
    <property type="entry name" value="Acyl-CoA N-acyltransferases (Nat)"/>
    <property type="match status" value="1"/>
</dbReference>
<dbReference type="AlphaFoldDB" id="A0AAD4I1P9"/>
<comment type="caution">
    <text evidence="2">The sequence shown here is derived from an EMBL/GenBank/DDBJ whole genome shotgun (WGS) entry which is preliminary data.</text>
</comment>
<dbReference type="PANTHER" id="PTHR43305:SF1">
    <property type="entry name" value="FAMILY N-ACETYLTRANSFERASE, PUTATIVE (AFU_ORTHOLOGUE AFUA_2G01380)-RELATED"/>
    <property type="match status" value="1"/>
</dbReference>
<organism evidence="2 3">
    <name type="scientific">Staphylotrichum longicolle</name>
    <dbReference type="NCBI Taxonomy" id="669026"/>
    <lineage>
        <taxon>Eukaryota</taxon>
        <taxon>Fungi</taxon>
        <taxon>Dikarya</taxon>
        <taxon>Ascomycota</taxon>
        <taxon>Pezizomycotina</taxon>
        <taxon>Sordariomycetes</taxon>
        <taxon>Sordariomycetidae</taxon>
        <taxon>Sordariales</taxon>
        <taxon>Chaetomiaceae</taxon>
        <taxon>Staphylotrichum</taxon>
    </lineage>
</organism>
<reference evidence="2" key="1">
    <citation type="submission" date="2023-02" db="EMBL/GenBank/DDBJ databases">
        <authorList>
            <person name="Palmer J.M."/>
        </authorList>
    </citation>
    <scope>NUCLEOTIDE SEQUENCE</scope>
    <source>
        <strain evidence="2">FW57</strain>
    </source>
</reference>
<sequence>MAPKQASCENQPAYSIQPVTTSEDLVSTTDLFREYAESLDIDLSFQDFNSEVANMPGKYAHPTGVLLLARTGDGKPIGCVGLRSLGDPDTCEMKRLYVSPLGRGMGLGKALALEALDRARKMGYRRVRLDTLRSMASAVALYEKLGFAEVEPYYHNPTEGTRFLELILEEGRQS</sequence>
<evidence type="ECO:0000259" key="1">
    <source>
        <dbReference type="PROSITE" id="PS51186"/>
    </source>
</evidence>
<feature type="domain" description="N-acetyltransferase" evidence="1">
    <location>
        <begin position="14"/>
        <end position="165"/>
    </location>
</feature>
<dbReference type="InterPro" id="IPR000182">
    <property type="entry name" value="GNAT_dom"/>
</dbReference>
<proteinExistence type="predicted"/>
<accession>A0AAD4I1P9</accession>
<dbReference type="Proteomes" id="UP001197093">
    <property type="component" value="Unassembled WGS sequence"/>
</dbReference>
<dbReference type="CDD" id="cd04301">
    <property type="entry name" value="NAT_SF"/>
    <property type="match status" value="1"/>
</dbReference>
<dbReference type="InterPro" id="IPR016181">
    <property type="entry name" value="Acyl_CoA_acyltransferase"/>
</dbReference>
<gene>
    <name evidence="2" type="ORF">NEMBOFW57_005613</name>
</gene>
<dbReference type="GO" id="GO:0016747">
    <property type="term" value="F:acyltransferase activity, transferring groups other than amino-acyl groups"/>
    <property type="evidence" value="ECO:0007669"/>
    <property type="project" value="InterPro"/>
</dbReference>
<dbReference type="Gene3D" id="3.40.630.30">
    <property type="match status" value="1"/>
</dbReference>